<feature type="active site" description="Proton donor" evidence="6">
    <location>
        <position position="324"/>
    </location>
</feature>
<dbReference type="EC" id="3.2.1.52" evidence="3"/>
<feature type="domain" description="Chitobiase C-terminal" evidence="9">
    <location>
        <begin position="570"/>
        <end position="643"/>
    </location>
</feature>
<evidence type="ECO:0000256" key="3">
    <source>
        <dbReference type="ARBA" id="ARBA00012663"/>
    </source>
</evidence>
<dbReference type="Gene3D" id="3.30.379.10">
    <property type="entry name" value="Chitobiase/beta-hexosaminidase domain 2-like"/>
    <property type="match status" value="1"/>
</dbReference>
<evidence type="ECO:0000313" key="11">
    <source>
        <dbReference type="Proteomes" id="UP001163046"/>
    </source>
</evidence>
<dbReference type="InterPro" id="IPR004867">
    <property type="entry name" value="CHB_C_dom"/>
</dbReference>
<reference evidence="10" key="1">
    <citation type="submission" date="2023-01" db="EMBL/GenBank/DDBJ databases">
        <title>Genome assembly of the deep-sea coral Lophelia pertusa.</title>
        <authorList>
            <person name="Herrera S."/>
            <person name="Cordes E."/>
        </authorList>
    </citation>
    <scope>NUCLEOTIDE SEQUENCE</scope>
    <source>
        <strain evidence="10">USNM1676648</strain>
        <tissue evidence="10">Polyp</tissue>
    </source>
</reference>
<dbReference type="PANTHER" id="PTHR22600:SF57">
    <property type="entry name" value="BETA-N-ACETYLHEXOSAMINIDASE"/>
    <property type="match status" value="1"/>
</dbReference>
<keyword evidence="4" id="KW-0378">Hydrolase</keyword>
<feature type="domain" description="Beta-hexosaminidase bacterial type N-terminal" evidence="8">
    <location>
        <begin position="18"/>
        <end position="117"/>
    </location>
</feature>
<keyword evidence="5" id="KW-0326">Glycosidase</keyword>
<dbReference type="SUPFAM" id="SSF55545">
    <property type="entry name" value="beta-N-acetylhexosaminidase-like domain"/>
    <property type="match status" value="1"/>
</dbReference>
<evidence type="ECO:0000256" key="5">
    <source>
        <dbReference type="ARBA" id="ARBA00023295"/>
    </source>
</evidence>
<evidence type="ECO:0000313" key="10">
    <source>
        <dbReference type="EMBL" id="KAJ7372795.1"/>
    </source>
</evidence>
<name>A0A9X0CRB0_9CNID</name>
<evidence type="ECO:0000259" key="8">
    <source>
        <dbReference type="Pfam" id="PF02838"/>
    </source>
</evidence>
<dbReference type="PRINTS" id="PR00738">
    <property type="entry name" value="GLHYDRLASE20"/>
</dbReference>
<dbReference type="GO" id="GO:0030203">
    <property type="term" value="P:glycosaminoglycan metabolic process"/>
    <property type="evidence" value="ECO:0007669"/>
    <property type="project" value="TreeGrafter"/>
</dbReference>
<comment type="similarity">
    <text evidence="2">Belongs to the glycosyl hydrolase 20 family.</text>
</comment>
<dbReference type="GO" id="GO:0004563">
    <property type="term" value="F:beta-N-acetylhexosaminidase activity"/>
    <property type="evidence" value="ECO:0007669"/>
    <property type="project" value="UniProtKB-EC"/>
</dbReference>
<proteinExistence type="inferred from homology"/>
<organism evidence="10 11">
    <name type="scientific">Desmophyllum pertusum</name>
    <dbReference type="NCBI Taxonomy" id="174260"/>
    <lineage>
        <taxon>Eukaryota</taxon>
        <taxon>Metazoa</taxon>
        <taxon>Cnidaria</taxon>
        <taxon>Anthozoa</taxon>
        <taxon>Hexacorallia</taxon>
        <taxon>Scleractinia</taxon>
        <taxon>Caryophylliina</taxon>
        <taxon>Caryophylliidae</taxon>
        <taxon>Desmophyllum</taxon>
    </lineage>
</organism>
<dbReference type="EMBL" id="MU826834">
    <property type="protein sequence ID" value="KAJ7372795.1"/>
    <property type="molecule type" value="Genomic_DNA"/>
</dbReference>
<dbReference type="Pfam" id="PF00728">
    <property type="entry name" value="Glyco_hydro_20"/>
    <property type="match status" value="1"/>
</dbReference>
<comment type="caution">
    <text evidence="10">The sequence shown here is derived from an EMBL/GenBank/DDBJ whole genome shotgun (WGS) entry which is preliminary data.</text>
</comment>
<dbReference type="Pfam" id="PF03174">
    <property type="entry name" value="CHB_HEX_C"/>
    <property type="match status" value="1"/>
</dbReference>
<dbReference type="InterPro" id="IPR015882">
    <property type="entry name" value="HEX_bac_N"/>
</dbReference>
<evidence type="ECO:0000256" key="6">
    <source>
        <dbReference type="PIRSR" id="PIRSR625705-1"/>
    </source>
</evidence>
<dbReference type="GO" id="GO:0016020">
    <property type="term" value="C:membrane"/>
    <property type="evidence" value="ECO:0007669"/>
    <property type="project" value="TreeGrafter"/>
</dbReference>
<dbReference type="Proteomes" id="UP001163046">
    <property type="component" value="Unassembled WGS sequence"/>
</dbReference>
<dbReference type="Pfam" id="PF02838">
    <property type="entry name" value="Glyco_hydro_20b"/>
    <property type="match status" value="1"/>
</dbReference>
<dbReference type="SUPFAM" id="SSF81296">
    <property type="entry name" value="E set domains"/>
    <property type="match status" value="1"/>
</dbReference>
<evidence type="ECO:0000259" key="7">
    <source>
        <dbReference type="Pfam" id="PF00728"/>
    </source>
</evidence>
<dbReference type="CDD" id="cd02847">
    <property type="entry name" value="E_set_Chitobiase_C"/>
    <property type="match status" value="1"/>
</dbReference>
<dbReference type="PANTHER" id="PTHR22600">
    <property type="entry name" value="BETA-HEXOSAMINIDASE"/>
    <property type="match status" value="1"/>
</dbReference>
<dbReference type="InterPro" id="IPR017853">
    <property type="entry name" value="GH"/>
</dbReference>
<dbReference type="InterPro" id="IPR025705">
    <property type="entry name" value="Beta_hexosaminidase_sua/sub"/>
</dbReference>
<comment type="catalytic activity">
    <reaction evidence="1">
        <text>Hydrolysis of terminal non-reducing N-acetyl-D-hexosamine residues in N-acetyl-beta-D-hexosaminides.</text>
        <dbReference type="EC" id="3.2.1.52"/>
    </reaction>
</comment>
<dbReference type="OrthoDB" id="428480at2759"/>
<dbReference type="InterPro" id="IPR013783">
    <property type="entry name" value="Ig-like_fold"/>
</dbReference>
<dbReference type="CDD" id="cd06569">
    <property type="entry name" value="GH20_Sm-chitobiase-like"/>
    <property type="match status" value="1"/>
</dbReference>
<gene>
    <name evidence="10" type="ORF">OS493_016714</name>
</gene>
<dbReference type="InterPro" id="IPR014756">
    <property type="entry name" value="Ig_E-set"/>
</dbReference>
<dbReference type="Gene3D" id="3.20.20.80">
    <property type="entry name" value="Glycosidases"/>
    <property type="match status" value="1"/>
</dbReference>
<evidence type="ECO:0000256" key="4">
    <source>
        <dbReference type="ARBA" id="ARBA00022801"/>
    </source>
</evidence>
<protein>
    <recommendedName>
        <fullName evidence="3">beta-N-acetylhexosaminidase</fullName>
        <ecNumber evidence="3">3.2.1.52</ecNumber>
    </recommendedName>
</protein>
<sequence>MEQDTKKRKAFFGTGDWIVVAPKELDTEAQYLAKKLGINEVTTGASRRIFRIILLRIDCVEIRGKDTTNQEAYKLQVNTDKMTIEITGLTAAGVFWGVQTLLSITHEGRVPSVVIHDEPRFEYRGMSLDVARNFVAKEEIFKLMEVMAMYKLNKLHFHLTDDEGWRLEIPDLPELTEIGGKRCHDPRERECIASQLGSGPFTGNSGSGFYSASDYCDILQYARERHIQLIPEFDMPGHAHAAIKAMDAKFENFSSNGNLKEAEMYRLSDKDDESKYLSAQNFKDNSINPCLESTYNFIDKVVRGVQHLHSGIQPLTIFHFGGDEVPLGAWTGSPACKRLAKRQGFDSGKDIVKDLMGYFVSRVSNITHQHGLDLAAWEDGLMGTSEKPYKRDMLFNKRVYANTWDNVWEFGKANRPYKLANTGYKVVMTQATHLFFDHPYEPDPEERGYYWATRFTNTRKTFGFMPDNLYANADTKRNGEPIKNLCANMYKNKCVSLEKPENIAGMSGAFWSETVRTPEQLHSLIHPRLLALAERAWHKAEWENKTDKAERDRVQAEDWERFSNTLGYKELARLDKLNIKYHLPPPGAIVQDGRLKASAIIPGLRVQYTTDNGHTWRDVSDETLVSRNVKIGTRSADRRRISRLVEIKYQKKITRSDSGKMLPNMELCLLLLMSLMLS</sequence>
<dbReference type="Gene3D" id="2.60.40.10">
    <property type="entry name" value="Immunoglobulins"/>
    <property type="match status" value="1"/>
</dbReference>
<dbReference type="GO" id="GO:0005975">
    <property type="term" value="P:carbohydrate metabolic process"/>
    <property type="evidence" value="ECO:0007669"/>
    <property type="project" value="InterPro"/>
</dbReference>
<accession>A0A9X0CRB0</accession>
<feature type="domain" description="Glycoside hydrolase family 20 catalytic" evidence="7">
    <location>
        <begin position="121"/>
        <end position="539"/>
    </location>
</feature>
<keyword evidence="11" id="KW-1185">Reference proteome</keyword>
<dbReference type="InterPro" id="IPR015883">
    <property type="entry name" value="Glyco_hydro_20_cat"/>
</dbReference>
<evidence type="ECO:0000256" key="2">
    <source>
        <dbReference type="ARBA" id="ARBA00006285"/>
    </source>
</evidence>
<dbReference type="AlphaFoldDB" id="A0A9X0CRB0"/>
<evidence type="ECO:0000256" key="1">
    <source>
        <dbReference type="ARBA" id="ARBA00001231"/>
    </source>
</evidence>
<dbReference type="SUPFAM" id="SSF51445">
    <property type="entry name" value="(Trans)glycosidases"/>
    <property type="match status" value="1"/>
</dbReference>
<dbReference type="InterPro" id="IPR029018">
    <property type="entry name" value="Hex-like_dom2"/>
</dbReference>
<evidence type="ECO:0000259" key="9">
    <source>
        <dbReference type="Pfam" id="PF03174"/>
    </source>
</evidence>